<feature type="transmembrane region" description="Helical" evidence="11">
    <location>
        <begin position="961"/>
        <end position="980"/>
    </location>
</feature>
<keyword evidence="9 11" id="KW-0472">Membrane</keyword>
<evidence type="ECO:0000256" key="5">
    <source>
        <dbReference type="ARBA" id="ARBA00022692"/>
    </source>
</evidence>
<dbReference type="InterPro" id="IPR055414">
    <property type="entry name" value="LRR_R13L4/SHOC2-like"/>
</dbReference>
<organism evidence="14 15">
    <name type="scientific">Setaria italica</name>
    <name type="common">Foxtail millet</name>
    <name type="synonym">Panicum italicum</name>
    <dbReference type="NCBI Taxonomy" id="4555"/>
    <lineage>
        <taxon>Eukaryota</taxon>
        <taxon>Viridiplantae</taxon>
        <taxon>Streptophyta</taxon>
        <taxon>Embryophyta</taxon>
        <taxon>Tracheophyta</taxon>
        <taxon>Spermatophyta</taxon>
        <taxon>Magnoliopsida</taxon>
        <taxon>Liliopsida</taxon>
        <taxon>Poales</taxon>
        <taxon>Poaceae</taxon>
        <taxon>PACMAD clade</taxon>
        <taxon>Panicoideae</taxon>
        <taxon>Panicodae</taxon>
        <taxon>Paniceae</taxon>
        <taxon>Cenchrinae</taxon>
        <taxon>Setaria</taxon>
    </lineage>
</organism>
<evidence type="ECO:0000256" key="2">
    <source>
        <dbReference type="ARBA" id="ARBA00009592"/>
    </source>
</evidence>
<dbReference type="FunFam" id="3.80.10.10:FF:000213">
    <property type="entry name" value="Tyrosine-sulfated glycopeptide receptor 1"/>
    <property type="match status" value="1"/>
</dbReference>
<accession>K4A3A6</accession>
<comment type="similarity">
    <text evidence="2">Belongs to the RLP family.</text>
</comment>
<comment type="subcellular location">
    <subcellularLocation>
        <location evidence="1">Cell membrane</location>
        <topology evidence="1">Single-pass type I membrane protein</topology>
    </subcellularLocation>
</comment>
<evidence type="ECO:0000313" key="15">
    <source>
        <dbReference type="Proteomes" id="UP000004995"/>
    </source>
</evidence>
<dbReference type="Proteomes" id="UP000004995">
    <property type="component" value="Unassembled WGS sequence"/>
</dbReference>
<evidence type="ECO:0000256" key="4">
    <source>
        <dbReference type="ARBA" id="ARBA00022614"/>
    </source>
</evidence>
<dbReference type="PANTHER" id="PTHR48061:SF8">
    <property type="entry name" value="LEUCINE-RICH REPEAT-CONTAINING N-TERMINAL PLANT-TYPE DOMAIN-CONTAINING PROTEIN"/>
    <property type="match status" value="1"/>
</dbReference>
<keyword evidence="4" id="KW-0433">Leucine-rich repeat</keyword>
<dbReference type="InterPro" id="IPR003591">
    <property type="entry name" value="Leu-rich_rpt_typical-subtyp"/>
</dbReference>
<keyword evidence="10" id="KW-0325">Glycoprotein</keyword>
<dbReference type="Gene3D" id="3.80.10.10">
    <property type="entry name" value="Ribonuclease Inhibitor"/>
    <property type="match status" value="6"/>
</dbReference>
<evidence type="ECO:0000313" key="14">
    <source>
        <dbReference type="EnsemblPlants" id="KQL23249"/>
    </source>
</evidence>
<dbReference type="GO" id="GO:0005886">
    <property type="term" value="C:plasma membrane"/>
    <property type="evidence" value="ECO:0007669"/>
    <property type="project" value="UniProtKB-SubCell"/>
</dbReference>
<dbReference type="InterPro" id="IPR001611">
    <property type="entry name" value="Leu-rich_rpt"/>
</dbReference>
<evidence type="ECO:0000259" key="13">
    <source>
        <dbReference type="Pfam" id="PF23598"/>
    </source>
</evidence>
<dbReference type="PROSITE" id="PS51450">
    <property type="entry name" value="LRR"/>
    <property type="match status" value="2"/>
</dbReference>
<evidence type="ECO:0000256" key="10">
    <source>
        <dbReference type="ARBA" id="ARBA00023180"/>
    </source>
</evidence>
<feature type="signal peptide" evidence="12">
    <location>
        <begin position="1"/>
        <end position="22"/>
    </location>
</feature>
<reference evidence="14" key="2">
    <citation type="submission" date="2018-08" db="UniProtKB">
        <authorList>
            <consortium name="EnsemblPlants"/>
        </authorList>
    </citation>
    <scope>IDENTIFICATION</scope>
    <source>
        <strain evidence="14">Yugu1</strain>
    </source>
</reference>
<dbReference type="EMBL" id="AGNK02000818">
    <property type="status" value="NOT_ANNOTATED_CDS"/>
    <property type="molecule type" value="Genomic_DNA"/>
</dbReference>
<evidence type="ECO:0000256" key="8">
    <source>
        <dbReference type="ARBA" id="ARBA00022989"/>
    </source>
</evidence>
<dbReference type="PANTHER" id="PTHR48061">
    <property type="entry name" value="LEUCINE-RICH REPEAT RECEPTOR PROTEIN KINASE EMS1-LIKE-RELATED"/>
    <property type="match status" value="1"/>
</dbReference>
<proteinExistence type="inferred from homology"/>
<keyword evidence="15" id="KW-1185">Reference proteome</keyword>
<dbReference type="HOGENOM" id="CLU_000288_18_3_1"/>
<dbReference type="InterPro" id="IPR032675">
    <property type="entry name" value="LRR_dom_sf"/>
</dbReference>
<evidence type="ECO:0000256" key="7">
    <source>
        <dbReference type="ARBA" id="ARBA00022737"/>
    </source>
</evidence>
<evidence type="ECO:0000256" key="9">
    <source>
        <dbReference type="ARBA" id="ARBA00023136"/>
    </source>
</evidence>
<keyword evidence="7" id="KW-0677">Repeat</keyword>
<dbReference type="eggNOG" id="KOG0619">
    <property type="taxonomic scope" value="Eukaryota"/>
</dbReference>
<dbReference type="SMART" id="SM00369">
    <property type="entry name" value="LRR_TYP"/>
    <property type="match status" value="9"/>
</dbReference>
<feature type="chain" id="PRO_5010128536" description="Disease resistance R13L4/SHOC-2-like LRR domain-containing protein" evidence="12">
    <location>
        <begin position="23"/>
        <end position="983"/>
    </location>
</feature>
<sequence>MASISWYILLLLLSGQFYTTSGTNGVHDNTDCCHWEGVGCDTATGHVTSLNLTRLGLYSHGIDQALFNLTSVQLLDLSMNDFGGSQLPAVGFVRLSSLTNLNPHNSQLLNLSSSGFSGQIPISIGKLTNLVSLDLSNQYVYDNNGISTNRLLLWEPSFKTLVRNFSKMRELYLNGVNISSSGKEWCTALGKYIPCIRVLSLENCGLYGSIHPSFSSLCSLEVINLRRNTISGAFPQYFADFLNLSVLMLLELDLNGQFPQKILELKHLTTLELSGNANLMVPVHSLPKGSSLETLALDGTNLSIAKPSSFGNLRFLHALHLDARIISKELSSSLSTLDSLEELLVLLNESFLSWIGNLKNLVLLTLEYGDFSRTSKSWIGKLANLEALVILNSIFSGWIPPEIGNFKNLRILSLHNCSLSGKIPAWIADLKHLSYVNLSTNNLSASPLCRGSTYTIIFSSGALKIAVLDLSENQLSGHIARSFWQLQTLNTLDLSSNNFSGLLELNTLLRLRKLSALSLSDNKLAFLDVEVNNTLLPVLSKLNQLYLSSCLFSLKHIQMLDLSSNQIQGTVPEWFWKTWSHSLTYMNLSHNNFSSLELSSHFLPNKQKIPVPGHPINRQLPDYSNNIFSSIPENFSYLTQTVYLSFARNKLSGQLPDTICKARMLEVLDLSYNNFSGQIPPCLIEDVHLGILNLRDNSFEGKLSFVIKDQCTLQTIDLNGNKIEGTMPELLSNCSELELSSLHVLVLRSNHWSHIFTSLQIIDLASNNLSGVLCPKWFDGLTVMMTKHDTDKVVRGEHLSRGSYQNIVLITYKGMYMAFEKICTTLTVIDFSDNCFRGRIPDTIGKLVSLHVLNLAHNGFDGKIPNQIGGMTDLESLDLSSNQHSGEIPQELTNLTFLGTLNLSSNQLVGRIPESHQFGTFQSTSFEGNEGLCGAPLPKQCKSSEAPSEPNESKPSKQIDFILYLFSGAGFGIGFAAAVLTKW</sequence>
<dbReference type="Pfam" id="PF23598">
    <property type="entry name" value="LRR_14"/>
    <property type="match status" value="1"/>
</dbReference>
<keyword evidence="6 12" id="KW-0732">Signal</keyword>
<dbReference type="SUPFAM" id="SSF52058">
    <property type="entry name" value="L domain-like"/>
    <property type="match status" value="4"/>
</dbReference>
<name>K4A3A6_SETIT</name>
<dbReference type="AlphaFoldDB" id="K4A3A6"/>
<evidence type="ECO:0000256" key="12">
    <source>
        <dbReference type="SAM" id="SignalP"/>
    </source>
</evidence>
<dbReference type="STRING" id="4555.K4A3A6"/>
<keyword evidence="5 11" id="KW-0812">Transmembrane</keyword>
<dbReference type="InParanoid" id="K4A3A6"/>
<dbReference type="InterPro" id="IPR046956">
    <property type="entry name" value="RLP23-like"/>
</dbReference>
<dbReference type="Gramene" id="KQL23249">
    <property type="protein sequence ID" value="KQL23249"/>
    <property type="gene ID" value="SETIT_033359mg"/>
</dbReference>
<evidence type="ECO:0000256" key="3">
    <source>
        <dbReference type="ARBA" id="ARBA00022475"/>
    </source>
</evidence>
<keyword evidence="8 11" id="KW-1133">Transmembrane helix</keyword>
<evidence type="ECO:0000256" key="6">
    <source>
        <dbReference type="ARBA" id="ARBA00022729"/>
    </source>
</evidence>
<dbReference type="Pfam" id="PF00560">
    <property type="entry name" value="LRR_1"/>
    <property type="match status" value="6"/>
</dbReference>
<reference evidence="15" key="1">
    <citation type="journal article" date="2012" name="Nat. Biotechnol.">
        <title>Reference genome sequence of the model plant Setaria.</title>
        <authorList>
            <person name="Bennetzen J.L."/>
            <person name="Schmutz J."/>
            <person name="Wang H."/>
            <person name="Percifield R."/>
            <person name="Hawkins J."/>
            <person name="Pontaroli A.C."/>
            <person name="Estep M."/>
            <person name="Feng L."/>
            <person name="Vaughn J.N."/>
            <person name="Grimwood J."/>
            <person name="Jenkins J."/>
            <person name="Barry K."/>
            <person name="Lindquist E."/>
            <person name="Hellsten U."/>
            <person name="Deshpande S."/>
            <person name="Wang X."/>
            <person name="Wu X."/>
            <person name="Mitros T."/>
            <person name="Triplett J."/>
            <person name="Yang X."/>
            <person name="Ye C.Y."/>
            <person name="Mauro-Herrera M."/>
            <person name="Wang L."/>
            <person name="Li P."/>
            <person name="Sharma M."/>
            <person name="Sharma R."/>
            <person name="Ronald P.C."/>
            <person name="Panaud O."/>
            <person name="Kellogg E.A."/>
            <person name="Brutnell T.P."/>
            <person name="Doust A.N."/>
            <person name="Tuskan G.A."/>
            <person name="Rokhsar D."/>
            <person name="Devos K.M."/>
        </authorList>
    </citation>
    <scope>NUCLEOTIDE SEQUENCE [LARGE SCALE GENOMIC DNA]</scope>
    <source>
        <strain evidence="15">cv. Yugu1</strain>
    </source>
</reference>
<dbReference type="OMA" id="TICKARM"/>
<feature type="domain" description="Disease resistance R13L4/SHOC-2-like LRR" evidence="13">
    <location>
        <begin position="291"/>
        <end position="445"/>
    </location>
</feature>
<evidence type="ECO:0000256" key="11">
    <source>
        <dbReference type="SAM" id="Phobius"/>
    </source>
</evidence>
<dbReference type="EnsemblPlants" id="KQL23249">
    <property type="protein sequence ID" value="KQL23249"/>
    <property type="gene ID" value="SETIT_033359mg"/>
</dbReference>
<keyword evidence="3" id="KW-1003">Cell membrane</keyword>
<evidence type="ECO:0000256" key="1">
    <source>
        <dbReference type="ARBA" id="ARBA00004251"/>
    </source>
</evidence>
<protein>
    <recommendedName>
        <fullName evidence="13">Disease resistance R13L4/SHOC-2-like LRR domain-containing protein</fullName>
    </recommendedName>
</protein>